<accession>A0A094K205</accession>
<dbReference type="OrthoDB" id="5917637at2"/>
<proteinExistence type="predicted"/>
<gene>
    <name evidence="2" type="ORF">HR45_04600</name>
</gene>
<dbReference type="RefSeq" id="WP_037440066.1">
    <property type="nucleotide sequence ID" value="NZ_JPEO01000002.1"/>
</dbReference>
<reference evidence="2 3" key="1">
    <citation type="submission" date="2014-06" db="EMBL/GenBank/DDBJ databases">
        <title>Shewanella sp. YQH10.</title>
        <authorList>
            <person name="Liu Y."/>
            <person name="Zeng R."/>
        </authorList>
    </citation>
    <scope>NUCLEOTIDE SEQUENCE [LARGE SCALE GENOMIC DNA]</scope>
    <source>
        <strain evidence="2 3">YQH10</strain>
    </source>
</reference>
<protein>
    <submittedName>
        <fullName evidence="2">Uncharacterized protein</fullName>
    </submittedName>
</protein>
<evidence type="ECO:0000313" key="2">
    <source>
        <dbReference type="EMBL" id="KFZ38706.1"/>
    </source>
</evidence>
<organism evidence="2 3">
    <name type="scientific">Shewanella mangrovi</name>
    <dbReference type="NCBI Taxonomy" id="1515746"/>
    <lineage>
        <taxon>Bacteria</taxon>
        <taxon>Pseudomonadati</taxon>
        <taxon>Pseudomonadota</taxon>
        <taxon>Gammaproteobacteria</taxon>
        <taxon>Alteromonadales</taxon>
        <taxon>Shewanellaceae</taxon>
        <taxon>Shewanella</taxon>
    </lineage>
</organism>
<sequence length="125" mass="14373">MFWQMCFWLLAALIILPLPFKLYEYATGKDDSPRIVKIEEMTNALFLGIGLIAFYGFIHQQLFLSKTFWQAWLVIAVVWSILSLFWSPKLNYATQVLGKKGMYIGAIIGVIITLPLLIAVYLYAF</sequence>
<feature type="transmembrane region" description="Helical" evidence="1">
    <location>
        <begin position="70"/>
        <end position="87"/>
    </location>
</feature>
<feature type="transmembrane region" description="Helical" evidence="1">
    <location>
        <begin position="41"/>
        <end position="58"/>
    </location>
</feature>
<feature type="transmembrane region" description="Helical" evidence="1">
    <location>
        <begin position="102"/>
        <end position="124"/>
    </location>
</feature>
<dbReference type="eggNOG" id="ENOG50343XC">
    <property type="taxonomic scope" value="Bacteria"/>
</dbReference>
<dbReference type="AlphaFoldDB" id="A0A094K205"/>
<keyword evidence="1" id="KW-1133">Transmembrane helix</keyword>
<keyword evidence="1" id="KW-0812">Transmembrane</keyword>
<keyword evidence="3" id="KW-1185">Reference proteome</keyword>
<name>A0A094K205_9GAMM</name>
<evidence type="ECO:0000256" key="1">
    <source>
        <dbReference type="SAM" id="Phobius"/>
    </source>
</evidence>
<comment type="caution">
    <text evidence="2">The sequence shown here is derived from an EMBL/GenBank/DDBJ whole genome shotgun (WGS) entry which is preliminary data.</text>
</comment>
<evidence type="ECO:0000313" key="3">
    <source>
        <dbReference type="Proteomes" id="UP000029264"/>
    </source>
</evidence>
<keyword evidence="1" id="KW-0472">Membrane</keyword>
<dbReference type="EMBL" id="JPEO01000002">
    <property type="protein sequence ID" value="KFZ38706.1"/>
    <property type="molecule type" value="Genomic_DNA"/>
</dbReference>
<dbReference type="Proteomes" id="UP000029264">
    <property type="component" value="Unassembled WGS sequence"/>
</dbReference>